<keyword evidence="1" id="KW-0812">Transmembrane</keyword>
<dbReference type="HOGENOM" id="CLU_096028_0_3_9"/>
<dbReference type="OrthoDB" id="291892at2"/>
<keyword evidence="1" id="KW-1133">Transmembrane helix</keyword>
<dbReference type="PIRSF" id="PIRSF019083">
    <property type="entry name" value="UCP019083_VanZ"/>
    <property type="match status" value="1"/>
</dbReference>
<dbReference type="InterPro" id="IPR016747">
    <property type="entry name" value="Phosphotransbutyrylase"/>
</dbReference>
<keyword evidence="1" id="KW-0472">Membrane</keyword>
<feature type="transmembrane region" description="Helical" evidence="1">
    <location>
        <begin position="7"/>
        <end position="27"/>
    </location>
</feature>
<dbReference type="InterPro" id="IPR006976">
    <property type="entry name" value="VanZ-like"/>
</dbReference>
<protein>
    <submittedName>
        <fullName evidence="3">VanZ family protein</fullName>
    </submittedName>
</protein>
<feature type="domain" description="VanZ-like" evidence="2">
    <location>
        <begin position="11"/>
        <end position="148"/>
    </location>
</feature>
<dbReference type="NCBIfam" id="NF037970">
    <property type="entry name" value="vanZ_1"/>
    <property type="match status" value="1"/>
</dbReference>
<feature type="transmembrane region" description="Helical" evidence="1">
    <location>
        <begin position="137"/>
        <end position="158"/>
    </location>
</feature>
<evidence type="ECO:0000313" key="4">
    <source>
        <dbReference type="Proteomes" id="UP000006919"/>
    </source>
</evidence>
<dbReference type="KEGG" id="ral:Rumal_1010"/>
<feature type="transmembrane region" description="Helical" evidence="1">
    <location>
        <begin position="76"/>
        <end position="93"/>
    </location>
</feature>
<gene>
    <name evidence="3" type="ordered locus">Rumal_1010</name>
</gene>
<dbReference type="eggNOG" id="COG5652">
    <property type="taxonomic scope" value="Bacteria"/>
</dbReference>
<proteinExistence type="predicted"/>
<evidence type="ECO:0000256" key="1">
    <source>
        <dbReference type="SAM" id="Phobius"/>
    </source>
</evidence>
<feature type="transmembrane region" description="Helical" evidence="1">
    <location>
        <begin position="100"/>
        <end position="117"/>
    </location>
</feature>
<sequence precursor="true">MHSRTFNYLRWAALIAFCIVIFVFSSFRADESTSQSNRIVDAIIEFVFTDFEHKPLPEQAAVTSLLTVLVRKGAHFSEYALLASLAFMAFYGIKSSFLRWFSAVGFAFLYACSDEFHQTFVPGRSGMIRDVIVDTSGAVFGALIACFIAVFLTARSIIKNYKNM</sequence>
<name>E6UBY5_RUMA7</name>
<organism evidence="3 4">
    <name type="scientific">Ruminococcus albus (strain ATCC 27210 / DSM 20455 / JCM 14654 / NCDO 2250 / 7)</name>
    <dbReference type="NCBI Taxonomy" id="697329"/>
    <lineage>
        <taxon>Bacteria</taxon>
        <taxon>Bacillati</taxon>
        <taxon>Bacillota</taxon>
        <taxon>Clostridia</taxon>
        <taxon>Eubacteriales</taxon>
        <taxon>Oscillospiraceae</taxon>
        <taxon>Ruminococcus</taxon>
    </lineage>
</organism>
<dbReference type="RefSeq" id="WP_013497714.1">
    <property type="nucleotide sequence ID" value="NC_014833.1"/>
</dbReference>
<dbReference type="AlphaFoldDB" id="E6UBY5"/>
<reference evidence="3 4" key="1">
    <citation type="journal article" date="2011" name="J. Bacteriol.">
        <title>Complete genome of the cellulolytic ruminal bacterium Ruminococcus albus 7.</title>
        <authorList>
            <person name="Suen G."/>
            <person name="Stevenson D.M."/>
            <person name="Bruce D.C."/>
            <person name="Chertkov O."/>
            <person name="Copeland A."/>
            <person name="Cheng J.F."/>
            <person name="Detter C."/>
            <person name="Detter J.C."/>
            <person name="Goodwin L.A."/>
            <person name="Han C.S."/>
            <person name="Hauser L.J."/>
            <person name="Ivanova N.N."/>
            <person name="Kyrpides N.C."/>
            <person name="Land M.L."/>
            <person name="Lapidus A."/>
            <person name="Lucas S."/>
            <person name="Ovchinnikova G."/>
            <person name="Pitluck S."/>
            <person name="Tapia R."/>
            <person name="Woyke T."/>
            <person name="Boyum J."/>
            <person name="Mead D."/>
            <person name="Weimer P.J."/>
        </authorList>
    </citation>
    <scope>NUCLEOTIDE SEQUENCE [LARGE SCALE GENOMIC DNA]</scope>
    <source>
        <strain evidence="4">ATCC 27210 / DSM 20455 / JCM 14654 / NCDO 2250 / 7</strain>
    </source>
</reference>
<evidence type="ECO:0000259" key="2">
    <source>
        <dbReference type="Pfam" id="PF04892"/>
    </source>
</evidence>
<accession>E6UBY5</accession>
<dbReference type="Proteomes" id="UP000006919">
    <property type="component" value="Chromosome"/>
</dbReference>
<dbReference type="Pfam" id="PF04892">
    <property type="entry name" value="VanZ"/>
    <property type="match status" value="1"/>
</dbReference>
<dbReference type="EMBL" id="CP002403">
    <property type="protein sequence ID" value="ADU21536.1"/>
    <property type="molecule type" value="Genomic_DNA"/>
</dbReference>
<dbReference type="STRING" id="697329.Rumal_1010"/>
<evidence type="ECO:0000313" key="3">
    <source>
        <dbReference type="EMBL" id="ADU21536.1"/>
    </source>
</evidence>